<name>A0A438G0C3_VITVI</name>
<keyword evidence="2" id="KW-0119">Carbohydrate metabolism</keyword>
<keyword evidence="3" id="KW-0326">Glycosidase</keyword>
<evidence type="ECO:0000256" key="4">
    <source>
        <dbReference type="SAM" id="SignalP"/>
    </source>
</evidence>
<feature type="signal peptide" evidence="4">
    <location>
        <begin position="1"/>
        <end position="19"/>
    </location>
</feature>
<dbReference type="PANTHER" id="PTHR31916:SF15">
    <property type="entry name" value="ALKALINE_NEUTRAL INVERTASE D-RELATED"/>
    <property type="match status" value="1"/>
</dbReference>
<reference evidence="5 6" key="1">
    <citation type="journal article" date="2018" name="PLoS Genet.">
        <title>Population sequencing reveals clonal diversity and ancestral inbreeding in the grapevine cultivar Chardonnay.</title>
        <authorList>
            <person name="Roach M.J."/>
            <person name="Johnson D.L."/>
            <person name="Bohlmann J."/>
            <person name="van Vuuren H.J."/>
            <person name="Jones S.J."/>
            <person name="Pretorius I.S."/>
            <person name="Schmidt S.A."/>
            <person name="Borneman A.R."/>
        </authorList>
    </citation>
    <scope>NUCLEOTIDE SEQUENCE [LARGE SCALE GENOMIC DNA]</scope>
    <source>
        <strain evidence="6">cv. Chardonnay</strain>
        <tissue evidence="5">Leaf</tissue>
    </source>
</reference>
<keyword evidence="1" id="KW-0378">Hydrolase</keyword>
<evidence type="ECO:0000256" key="3">
    <source>
        <dbReference type="ARBA" id="ARBA00023295"/>
    </source>
</evidence>
<feature type="chain" id="PRO_5019309011" evidence="4">
    <location>
        <begin position="20"/>
        <end position="134"/>
    </location>
</feature>
<evidence type="ECO:0000256" key="1">
    <source>
        <dbReference type="ARBA" id="ARBA00022801"/>
    </source>
</evidence>
<dbReference type="PANTHER" id="PTHR31916">
    <property type="match status" value="1"/>
</dbReference>
<comment type="caution">
    <text evidence="5">The sequence shown here is derived from an EMBL/GenBank/DDBJ whole genome shotgun (WGS) entry which is preliminary data.</text>
</comment>
<evidence type="ECO:0000256" key="2">
    <source>
        <dbReference type="ARBA" id="ARBA00023277"/>
    </source>
</evidence>
<keyword evidence="4" id="KW-0732">Signal</keyword>
<accession>A0A438G0C3</accession>
<dbReference type="InterPro" id="IPR024746">
    <property type="entry name" value="Glyco_hydro_100"/>
</dbReference>
<dbReference type="Proteomes" id="UP000288805">
    <property type="component" value="Unassembled WGS sequence"/>
</dbReference>
<evidence type="ECO:0000313" key="5">
    <source>
        <dbReference type="EMBL" id="RVW65660.1"/>
    </source>
</evidence>
<organism evidence="5 6">
    <name type="scientific">Vitis vinifera</name>
    <name type="common">Grape</name>
    <dbReference type="NCBI Taxonomy" id="29760"/>
    <lineage>
        <taxon>Eukaryota</taxon>
        <taxon>Viridiplantae</taxon>
        <taxon>Streptophyta</taxon>
        <taxon>Embryophyta</taxon>
        <taxon>Tracheophyta</taxon>
        <taxon>Spermatophyta</taxon>
        <taxon>Magnoliopsida</taxon>
        <taxon>eudicotyledons</taxon>
        <taxon>Gunneridae</taxon>
        <taxon>Pentapetalae</taxon>
        <taxon>rosids</taxon>
        <taxon>Vitales</taxon>
        <taxon>Vitaceae</taxon>
        <taxon>Viteae</taxon>
        <taxon>Vitis</taxon>
    </lineage>
</organism>
<dbReference type="GO" id="GO:0033926">
    <property type="term" value="F:endo-alpha-N-acetylgalactosaminidase activity"/>
    <property type="evidence" value="ECO:0007669"/>
    <property type="project" value="InterPro"/>
</dbReference>
<protein>
    <submittedName>
        <fullName evidence="5">Putative alkaline/neutral invertase F</fullName>
    </submittedName>
</protein>
<dbReference type="Pfam" id="PF12899">
    <property type="entry name" value="Glyco_hydro_100"/>
    <property type="match status" value="1"/>
</dbReference>
<evidence type="ECO:0000313" key="6">
    <source>
        <dbReference type="Proteomes" id="UP000288805"/>
    </source>
</evidence>
<proteinExistence type="predicted"/>
<dbReference type="EMBL" id="QGNW01000686">
    <property type="protein sequence ID" value="RVW65660.1"/>
    <property type="molecule type" value="Genomic_DNA"/>
</dbReference>
<dbReference type="AlphaFoldDB" id="A0A438G0C3"/>
<sequence>MSVLQGWFALGTCVPILSSLATLKQSMAVMDHIESCWEVLSGEIPLTISYPAKDEMQWQIETGYDPKKTSWSYHHGEDKQLILQRAVGWSNTTGRLGDILVDDAEGSFKPIYQSNGSDDLMKPLGNRSFSWICS</sequence>
<gene>
    <name evidence="5" type="primary">INVF_0</name>
    <name evidence="5" type="ORF">CK203_050212</name>
</gene>